<dbReference type="OrthoDB" id="416161at2759"/>
<name>A0A1Q9CI92_SYMMI</name>
<feature type="compositionally biased region" description="Polar residues" evidence="1">
    <location>
        <begin position="177"/>
        <end position="187"/>
    </location>
</feature>
<evidence type="ECO:0000256" key="1">
    <source>
        <dbReference type="SAM" id="MobiDB-lite"/>
    </source>
</evidence>
<dbReference type="EMBL" id="LSRX01001179">
    <property type="protein sequence ID" value="OLP82596.1"/>
    <property type="molecule type" value="Genomic_DNA"/>
</dbReference>
<reference evidence="2 3" key="1">
    <citation type="submission" date="2016-02" db="EMBL/GenBank/DDBJ databases">
        <title>Genome analysis of coral dinoflagellate symbionts highlights evolutionary adaptations to a symbiotic lifestyle.</title>
        <authorList>
            <person name="Aranda M."/>
            <person name="Li Y."/>
            <person name="Liew Y.J."/>
            <person name="Baumgarten S."/>
            <person name="Simakov O."/>
            <person name="Wilson M."/>
            <person name="Piel J."/>
            <person name="Ashoor H."/>
            <person name="Bougouffa S."/>
            <person name="Bajic V.B."/>
            <person name="Ryu T."/>
            <person name="Ravasi T."/>
            <person name="Bayer T."/>
            <person name="Micklem G."/>
            <person name="Kim H."/>
            <person name="Bhak J."/>
            <person name="Lajeunesse T.C."/>
            <person name="Voolstra C.R."/>
        </authorList>
    </citation>
    <scope>NUCLEOTIDE SEQUENCE [LARGE SCALE GENOMIC DNA]</scope>
    <source>
        <strain evidence="2 3">CCMP2467</strain>
    </source>
</reference>
<comment type="caution">
    <text evidence="2">The sequence shown here is derived from an EMBL/GenBank/DDBJ whole genome shotgun (WGS) entry which is preliminary data.</text>
</comment>
<proteinExistence type="predicted"/>
<evidence type="ECO:0000313" key="2">
    <source>
        <dbReference type="EMBL" id="OLP82596.1"/>
    </source>
</evidence>
<feature type="region of interest" description="Disordered" evidence="1">
    <location>
        <begin position="173"/>
        <end position="218"/>
    </location>
</feature>
<accession>A0A1Q9CI92</accession>
<protein>
    <submittedName>
        <fullName evidence="2">Uncharacterized protein</fullName>
    </submittedName>
</protein>
<dbReference type="Proteomes" id="UP000186817">
    <property type="component" value="Unassembled WGS sequence"/>
</dbReference>
<feature type="region of interest" description="Disordered" evidence="1">
    <location>
        <begin position="1"/>
        <end position="21"/>
    </location>
</feature>
<dbReference type="AlphaFoldDB" id="A0A1Q9CI92"/>
<evidence type="ECO:0000313" key="3">
    <source>
        <dbReference type="Proteomes" id="UP000186817"/>
    </source>
</evidence>
<organism evidence="2 3">
    <name type="scientific">Symbiodinium microadriaticum</name>
    <name type="common">Dinoflagellate</name>
    <name type="synonym">Zooxanthella microadriatica</name>
    <dbReference type="NCBI Taxonomy" id="2951"/>
    <lineage>
        <taxon>Eukaryota</taxon>
        <taxon>Sar</taxon>
        <taxon>Alveolata</taxon>
        <taxon>Dinophyceae</taxon>
        <taxon>Suessiales</taxon>
        <taxon>Symbiodiniaceae</taxon>
        <taxon>Symbiodinium</taxon>
    </lineage>
</organism>
<keyword evidence="3" id="KW-1185">Reference proteome</keyword>
<gene>
    <name evidence="2" type="ORF">AK812_SmicGene36745</name>
</gene>
<sequence>MPAKLEATGHGPHEANTPENDLDRMQDLVVAPLGSQHLLLQKLQRAIYEKLQQTVGHLSANMVASTATDLASNSLYPCSLRLLRPLVLEDKRLLMQQWILRHKASTDDAHHAIETLEELEIRDQRSEAETQTWLEDRRATVHSPRNWCQVAFQEQQKEMLSAKDQAKLMSRLMETPGTGQPNSSPQWSHGPKFPRSDHQAGSWGNRRSKGGWGTGSWWPYQEQEETGTSKTAEVVELCYTMAQPVLRHEDQHNINRIESGFVLFCQTKGMLSMVPNMHKATTVWQKAKAENPQHLTLTLRSKLLQKFTTVWLQCLDACLVTEESKKQAAEIVILNDPQCGRHSSVLAIQQGKEKFFRCGFARKKQIAAGNTVPDWLTQECAEQ</sequence>